<name>A0AAD9KR08_RIDPI</name>
<organism evidence="1 2">
    <name type="scientific">Ridgeia piscesae</name>
    <name type="common">Tubeworm</name>
    <dbReference type="NCBI Taxonomy" id="27915"/>
    <lineage>
        <taxon>Eukaryota</taxon>
        <taxon>Metazoa</taxon>
        <taxon>Spiralia</taxon>
        <taxon>Lophotrochozoa</taxon>
        <taxon>Annelida</taxon>
        <taxon>Polychaeta</taxon>
        <taxon>Sedentaria</taxon>
        <taxon>Canalipalpata</taxon>
        <taxon>Sabellida</taxon>
        <taxon>Siboglinidae</taxon>
        <taxon>Ridgeia</taxon>
    </lineage>
</organism>
<gene>
    <name evidence="1" type="ORF">NP493_694g01000</name>
</gene>
<evidence type="ECO:0000313" key="1">
    <source>
        <dbReference type="EMBL" id="KAK2175951.1"/>
    </source>
</evidence>
<keyword evidence="2" id="KW-1185">Reference proteome</keyword>
<dbReference type="Proteomes" id="UP001209878">
    <property type="component" value="Unassembled WGS sequence"/>
</dbReference>
<accession>A0AAD9KR08</accession>
<reference evidence="1" key="1">
    <citation type="journal article" date="2023" name="Mol. Biol. Evol.">
        <title>Third-Generation Sequencing Reveals the Adaptive Role of the Epigenome in Three Deep-Sea Polychaetes.</title>
        <authorList>
            <person name="Perez M."/>
            <person name="Aroh O."/>
            <person name="Sun Y."/>
            <person name="Lan Y."/>
            <person name="Juniper S.K."/>
            <person name="Young C.R."/>
            <person name="Angers B."/>
            <person name="Qian P.Y."/>
        </authorList>
    </citation>
    <scope>NUCLEOTIDE SEQUENCE</scope>
    <source>
        <strain evidence="1">R07B-5</strain>
    </source>
</reference>
<evidence type="ECO:0000313" key="2">
    <source>
        <dbReference type="Proteomes" id="UP001209878"/>
    </source>
</evidence>
<proteinExistence type="predicted"/>
<dbReference type="AlphaFoldDB" id="A0AAD9KR08"/>
<dbReference type="EMBL" id="JAODUO010000694">
    <property type="protein sequence ID" value="KAK2175951.1"/>
    <property type="molecule type" value="Genomic_DNA"/>
</dbReference>
<comment type="caution">
    <text evidence="1">The sequence shown here is derived from an EMBL/GenBank/DDBJ whole genome shotgun (WGS) entry which is preliminary data.</text>
</comment>
<sequence>MHICKMRKYASYVTLYIYTHAPYLQNVHIRSQEPATQQDSLIACERQLSILSFALDCSTPVTEDQTQVCDQRHKFGSHLSGISNAHITHASRKINTAPGARTNARTTCAGTHHTSKLPFCCVDL</sequence>
<protein>
    <submittedName>
        <fullName evidence="1">Uncharacterized protein</fullName>
    </submittedName>
</protein>